<reference evidence="2" key="1">
    <citation type="journal article" date="2018" name="Nat. Plants">
        <title>Whole-genome landscape of Medicago truncatula symbiotic genes.</title>
        <authorList>
            <person name="Pecrix Y."/>
            <person name="Staton S.E."/>
            <person name="Sallet E."/>
            <person name="Lelandais-Briere C."/>
            <person name="Moreau S."/>
            <person name="Carrere S."/>
            <person name="Blein T."/>
            <person name="Jardinaud M.F."/>
            <person name="Latrasse D."/>
            <person name="Zouine M."/>
            <person name="Zahm M."/>
            <person name="Kreplak J."/>
            <person name="Mayjonade B."/>
            <person name="Satge C."/>
            <person name="Perez M."/>
            <person name="Cauet S."/>
            <person name="Marande W."/>
            <person name="Chantry-Darmon C."/>
            <person name="Lopez-Roques C."/>
            <person name="Bouchez O."/>
            <person name="Berard A."/>
            <person name="Debelle F."/>
            <person name="Munos S."/>
            <person name="Bendahmane A."/>
            <person name="Berges H."/>
            <person name="Niebel A."/>
            <person name="Buitink J."/>
            <person name="Frugier F."/>
            <person name="Benhamed M."/>
            <person name="Crespi M."/>
            <person name="Gouzy J."/>
            <person name="Gamas P."/>
        </authorList>
    </citation>
    <scope>NUCLEOTIDE SEQUENCE [LARGE SCALE GENOMIC DNA]</scope>
    <source>
        <strain evidence="2">cv. Jemalong A17</strain>
    </source>
</reference>
<dbReference type="EMBL" id="PSQE01000008">
    <property type="protein sequence ID" value="RHN41509.1"/>
    <property type="molecule type" value="Genomic_DNA"/>
</dbReference>
<proteinExistence type="predicted"/>
<dbReference type="AlphaFoldDB" id="A0A396GK53"/>
<evidence type="ECO:0000313" key="2">
    <source>
        <dbReference type="Proteomes" id="UP000265566"/>
    </source>
</evidence>
<comment type="caution">
    <text evidence="1">The sequence shown here is derived from an EMBL/GenBank/DDBJ whole genome shotgun (WGS) entry which is preliminary data.</text>
</comment>
<accession>A0A396GK53</accession>
<name>A0A396GK53_MEDTR</name>
<evidence type="ECO:0000313" key="1">
    <source>
        <dbReference type="EMBL" id="RHN41509.1"/>
    </source>
</evidence>
<protein>
    <submittedName>
        <fullName evidence="1">Uncharacterized protein</fullName>
    </submittedName>
</protein>
<dbReference type="Proteomes" id="UP000265566">
    <property type="component" value="Chromosome 8"/>
</dbReference>
<sequence length="46" mass="5178">MSKLEGTVTNSNGGCDTLMRNMSNPLCFQPASWISLHYFWSSFSCK</sequence>
<organism evidence="1 2">
    <name type="scientific">Medicago truncatula</name>
    <name type="common">Barrel medic</name>
    <name type="synonym">Medicago tribuloides</name>
    <dbReference type="NCBI Taxonomy" id="3880"/>
    <lineage>
        <taxon>Eukaryota</taxon>
        <taxon>Viridiplantae</taxon>
        <taxon>Streptophyta</taxon>
        <taxon>Embryophyta</taxon>
        <taxon>Tracheophyta</taxon>
        <taxon>Spermatophyta</taxon>
        <taxon>Magnoliopsida</taxon>
        <taxon>eudicotyledons</taxon>
        <taxon>Gunneridae</taxon>
        <taxon>Pentapetalae</taxon>
        <taxon>rosids</taxon>
        <taxon>fabids</taxon>
        <taxon>Fabales</taxon>
        <taxon>Fabaceae</taxon>
        <taxon>Papilionoideae</taxon>
        <taxon>50 kb inversion clade</taxon>
        <taxon>NPAAA clade</taxon>
        <taxon>Hologalegina</taxon>
        <taxon>IRL clade</taxon>
        <taxon>Trifolieae</taxon>
        <taxon>Medicago</taxon>
    </lineage>
</organism>
<dbReference type="Gramene" id="rna47841">
    <property type="protein sequence ID" value="RHN41509.1"/>
    <property type="gene ID" value="gene47841"/>
</dbReference>
<gene>
    <name evidence="1" type="ORF">MtrunA17_Chr8g0366831</name>
</gene>